<keyword evidence="3" id="KW-1185">Reference proteome</keyword>
<dbReference type="AlphaFoldDB" id="A0AA39ZTN8"/>
<name>A0AA39ZTN8_9PEZI</name>
<dbReference type="GeneID" id="85323870"/>
<organism evidence="2 3">
    <name type="scientific">Lasiosphaeria miniovina</name>
    <dbReference type="NCBI Taxonomy" id="1954250"/>
    <lineage>
        <taxon>Eukaryota</taxon>
        <taxon>Fungi</taxon>
        <taxon>Dikarya</taxon>
        <taxon>Ascomycota</taxon>
        <taxon>Pezizomycotina</taxon>
        <taxon>Sordariomycetes</taxon>
        <taxon>Sordariomycetidae</taxon>
        <taxon>Sordariales</taxon>
        <taxon>Lasiosphaeriaceae</taxon>
        <taxon>Lasiosphaeria</taxon>
    </lineage>
</organism>
<protein>
    <submittedName>
        <fullName evidence="2">Uncharacterized protein</fullName>
    </submittedName>
</protein>
<evidence type="ECO:0000313" key="2">
    <source>
        <dbReference type="EMBL" id="KAK0703376.1"/>
    </source>
</evidence>
<accession>A0AA39ZTN8</accession>
<dbReference type="RefSeq" id="XP_060290235.1">
    <property type="nucleotide sequence ID" value="XM_060440600.1"/>
</dbReference>
<evidence type="ECO:0000256" key="1">
    <source>
        <dbReference type="SAM" id="MobiDB-lite"/>
    </source>
</evidence>
<dbReference type="EMBL" id="JAUIRO010000008">
    <property type="protein sequence ID" value="KAK0703376.1"/>
    <property type="molecule type" value="Genomic_DNA"/>
</dbReference>
<feature type="region of interest" description="Disordered" evidence="1">
    <location>
        <begin position="1"/>
        <end position="32"/>
    </location>
</feature>
<sequence length="207" mass="22657">MSYTGPRPRSALPHFCDYPTPNLENPEPTASLLDSRRPWTMAAVAVDSWGPEAKENPEAGKETRSKCKTNCALFARRPGELKQRLDATSEAPAISVSLPVGPGSLVNTEADAVGYLDKVFRHIGEKAGGRPEVTAESQKSAKRVKREGQQLVEIPVHGWGLARTSPRWRPRQQLRPSLSNDKGGRKAAHVGAHDATKTIYSWKSIRG</sequence>
<proteinExistence type="predicted"/>
<reference evidence="2" key="1">
    <citation type="submission" date="2023-06" db="EMBL/GenBank/DDBJ databases">
        <title>Genome-scale phylogeny and comparative genomics of the fungal order Sordariales.</title>
        <authorList>
            <consortium name="Lawrence Berkeley National Laboratory"/>
            <person name="Hensen N."/>
            <person name="Bonometti L."/>
            <person name="Westerberg I."/>
            <person name="Brannstrom I.O."/>
            <person name="Guillou S."/>
            <person name="Cros-Aarteil S."/>
            <person name="Calhoun S."/>
            <person name="Haridas S."/>
            <person name="Kuo A."/>
            <person name="Mondo S."/>
            <person name="Pangilinan J."/>
            <person name="Riley R."/>
            <person name="LaButti K."/>
            <person name="Andreopoulos B."/>
            <person name="Lipzen A."/>
            <person name="Chen C."/>
            <person name="Yanf M."/>
            <person name="Daum C."/>
            <person name="Ng V."/>
            <person name="Clum A."/>
            <person name="Steindorff A."/>
            <person name="Ohm R."/>
            <person name="Martin F."/>
            <person name="Silar P."/>
            <person name="Natvig D."/>
            <person name="Lalanne C."/>
            <person name="Gautier V."/>
            <person name="Ament-velasquez S.L."/>
            <person name="Kruys A."/>
            <person name="Hutchinson M.I."/>
            <person name="Powell A.J."/>
            <person name="Barry K."/>
            <person name="Miller A.N."/>
            <person name="Grigoriev I.V."/>
            <person name="Debuchy R."/>
            <person name="Gladieux P."/>
            <person name="Thoren M.H."/>
            <person name="Johannesson H."/>
        </authorList>
    </citation>
    <scope>NUCLEOTIDE SEQUENCE</scope>
    <source>
        <strain evidence="2">SMH2392-1A</strain>
    </source>
</reference>
<dbReference type="Proteomes" id="UP001172101">
    <property type="component" value="Unassembled WGS sequence"/>
</dbReference>
<comment type="caution">
    <text evidence="2">The sequence shown here is derived from an EMBL/GenBank/DDBJ whole genome shotgun (WGS) entry which is preliminary data.</text>
</comment>
<feature type="region of interest" description="Disordered" evidence="1">
    <location>
        <begin position="163"/>
        <end position="192"/>
    </location>
</feature>
<evidence type="ECO:0000313" key="3">
    <source>
        <dbReference type="Proteomes" id="UP001172101"/>
    </source>
</evidence>
<gene>
    <name evidence="2" type="ORF">B0T26DRAFT_681060</name>
</gene>